<evidence type="ECO:0000313" key="7">
    <source>
        <dbReference type="EMBL" id="MWB97537.1"/>
    </source>
</evidence>
<dbReference type="Proteomes" id="UP000438182">
    <property type="component" value="Unassembled WGS sequence"/>
</dbReference>
<dbReference type="RefSeq" id="WP_160422884.1">
    <property type="nucleotide sequence ID" value="NZ_WSTA01000008.1"/>
</dbReference>
<keyword evidence="2 5" id="KW-0812">Transmembrane</keyword>
<evidence type="ECO:0000256" key="3">
    <source>
        <dbReference type="ARBA" id="ARBA00022989"/>
    </source>
</evidence>
<accession>A0A6I4P2L3</accession>
<protein>
    <recommendedName>
        <fullName evidence="6">TLC domain-containing protein</fullName>
    </recommendedName>
</protein>
<evidence type="ECO:0000313" key="8">
    <source>
        <dbReference type="Proteomes" id="UP000438182"/>
    </source>
</evidence>
<comment type="subcellular location">
    <subcellularLocation>
        <location evidence="1">Membrane</location>
        <topology evidence="1">Multi-pass membrane protein</topology>
    </subcellularLocation>
</comment>
<feature type="transmembrane region" description="Helical" evidence="5">
    <location>
        <begin position="12"/>
        <end position="38"/>
    </location>
</feature>
<comment type="caution">
    <text evidence="7">The sequence shown here is derived from an EMBL/GenBank/DDBJ whole genome shotgun (WGS) entry which is preliminary data.</text>
</comment>
<keyword evidence="8" id="KW-1185">Reference proteome</keyword>
<keyword evidence="3 5" id="KW-1133">Transmembrane helix</keyword>
<organism evidence="7 8">
    <name type="scientific">Agromyces seonyuensis</name>
    <dbReference type="NCBI Taxonomy" id="2662446"/>
    <lineage>
        <taxon>Bacteria</taxon>
        <taxon>Bacillati</taxon>
        <taxon>Actinomycetota</taxon>
        <taxon>Actinomycetes</taxon>
        <taxon>Micrococcales</taxon>
        <taxon>Microbacteriaceae</taxon>
        <taxon>Agromyces</taxon>
    </lineage>
</organism>
<dbReference type="InterPro" id="IPR006634">
    <property type="entry name" value="TLC-dom"/>
</dbReference>
<sequence>MTRVLLYPLAAAYVAIEMTLFVLVAGVMLTVMLAYWVIRSGARLIRRFAAATTASDEYRGCTLPLTTDPLVPRVKVG</sequence>
<proteinExistence type="predicted"/>
<evidence type="ECO:0000256" key="5">
    <source>
        <dbReference type="SAM" id="Phobius"/>
    </source>
</evidence>
<evidence type="ECO:0000256" key="2">
    <source>
        <dbReference type="ARBA" id="ARBA00022692"/>
    </source>
</evidence>
<feature type="domain" description="TLC" evidence="6">
    <location>
        <begin position="1"/>
        <end position="49"/>
    </location>
</feature>
<evidence type="ECO:0000259" key="6">
    <source>
        <dbReference type="PROSITE" id="PS50922"/>
    </source>
</evidence>
<evidence type="ECO:0000256" key="4">
    <source>
        <dbReference type="ARBA" id="ARBA00023136"/>
    </source>
</evidence>
<dbReference type="PROSITE" id="PS50922">
    <property type="entry name" value="TLC"/>
    <property type="match status" value="1"/>
</dbReference>
<dbReference type="GO" id="GO:0016020">
    <property type="term" value="C:membrane"/>
    <property type="evidence" value="ECO:0007669"/>
    <property type="project" value="UniProtKB-SubCell"/>
</dbReference>
<evidence type="ECO:0000256" key="1">
    <source>
        <dbReference type="ARBA" id="ARBA00004141"/>
    </source>
</evidence>
<dbReference type="EMBL" id="WSTA01000008">
    <property type="protein sequence ID" value="MWB97537.1"/>
    <property type="molecule type" value="Genomic_DNA"/>
</dbReference>
<reference evidence="7 8" key="1">
    <citation type="submission" date="2019-12" db="EMBL/GenBank/DDBJ databases">
        <authorList>
            <person name="Kim Y.S."/>
        </authorList>
    </citation>
    <scope>NUCLEOTIDE SEQUENCE [LARGE SCALE GENOMIC DNA]</scope>
    <source>
        <strain evidence="7 8">MMS17-SY077</strain>
    </source>
</reference>
<dbReference type="AlphaFoldDB" id="A0A6I4P2L3"/>
<name>A0A6I4P2L3_9MICO</name>
<keyword evidence="4 5" id="KW-0472">Membrane</keyword>
<gene>
    <name evidence="7" type="ORF">GB864_03060</name>
</gene>